<dbReference type="GO" id="GO:0015421">
    <property type="term" value="F:ABC-type oligopeptide transporter activity"/>
    <property type="evidence" value="ECO:0007669"/>
    <property type="project" value="TreeGrafter"/>
</dbReference>
<dbReference type="InterPro" id="IPR011527">
    <property type="entry name" value="ABC1_TM_dom"/>
</dbReference>
<keyword evidence="7 9" id="KW-1133">Transmembrane helix</keyword>
<evidence type="ECO:0000259" key="10">
    <source>
        <dbReference type="PROSITE" id="PS50893"/>
    </source>
</evidence>
<dbReference type="FunFam" id="3.40.50.300:FF:000287">
    <property type="entry name" value="Multidrug ABC transporter ATP-binding protein"/>
    <property type="match status" value="1"/>
</dbReference>
<dbReference type="Pfam" id="PF00664">
    <property type="entry name" value="ABC_membrane"/>
    <property type="match status" value="1"/>
</dbReference>
<evidence type="ECO:0000256" key="8">
    <source>
        <dbReference type="ARBA" id="ARBA00023136"/>
    </source>
</evidence>
<dbReference type="SUPFAM" id="SSF52540">
    <property type="entry name" value="P-loop containing nucleoside triphosphate hydrolases"/>
    <property type="match status" value="1"/>
</dbReference>
<keyword evidence="13" id="KW-1185">Reference proteome</keyword>
<comment type="similarity">
    <text evidence="2">Belongs to the ABC transporter superfamily.</text>
</comment>
<evidence type="ECO:0000256" key="4">
    <source>
        <dbReference type="ARBA" id="ARBA00022692"/>
    </source>
</evidence>
<dbReference type="PANTHER" id="PTHR43394:SF1">
    <property type="entry name" value="ATP-BINDING CASSETTE SUB-FAMILY B MEMBER 10, MITOCHONDRIAL"/>
    <property type="match status" value="1"/>
</dbReference>
<dbReference type="GO" id="GO:0016887">
    <property type="term" value="F:ATP hydrolysis activity"/>
    <property type="evidence" value="ECO:0007669"/>
    <property type="project" value="InterPro"/>
</dbReference>
<feature type="transmembrane region" description="Helical" evidence="9">
    <location>
        <begin position="72"/>
        <end position="90"/>
    </location>
</feature>
<feature type="domain" description="ABC transporter" evidence="10">
    <location>
        <begin position="353"/>
        <end position="586"/>
    </location>
</feature>
<name>A0A1H9FXD7_9HYPH</name>
<evidence type="ECO:0000256" key="5">
    <source>
        <dbReference type="ARBA" id="ARBA00022741"/>
    </source>
</evidence>
<keyword evidence="6 12" id="KW-0067">ATP-binding</keyword>
<dbReference type="InterPro" id="IPR003593">
    <property type="entry name" value="AAA+_ATPase"/>
</dbReference>
<dbReference type="Pfam" id="PF00005">
    <property type="entry name" value="ABC_tran"/>
    <property type="match status" value="1"/>
</dbReference>
<keyword evidence="3" id="KW-0813">Transport</keyword>
<evidence type="ECO:0000256" key="2">
    <source>
        <dbReference type="ARBA" id="ARBA00005417"/>
    </source>
</evidence>
<dbReference type="InterPro" id="IPR017871">
    <property type="entry name" value="ABC_transporter-like_CS"/>
</dbReference>
<keyword evidence="8 9" id="KW-0472">Membrane</keyword>
<dbReference type="RefSeq" id="WP_092496098.1">
    <property type="nucleotide sequence ID" value="NZ_FOFG01000004.1"/>
</dbReference>
<keyword evidence="5" id="KW-0547">Nucleotide-binding</keyword>
<dbReference type="PROSITE" id="PS00211">
    <property type="entry name" value="ABC_TRANSPORTER_1"/>
    <property type="match status" value="1"/>
</dbReference>
<evidence type="ECO:0000256" key="7">
    <source>
        <dbReference type="ARBA" id="ARBA00022989"/>
    </source>
</evidence>
<dbReference type="PROSITE" id="PS50893">
    <property type="entry name" value="ABC_TRANSPORTER_2"/>
    <property type="match status" value="1"/>
</dbReference>
<evidence type="ECO:0000256" key="9">
    <source>
        <dbReference type="SAM" id="Phobius"/>
    </source>
</evidence>
<keyword evidence="4 9" id="KW-0812">Transmembrane</keyword>
<feature type="domain" description="ABC transmembrane type-1" evidence="11">
    <location>
        <begin position="37"/>
        <end position="319"/>
    </location>
</feature>
<dbReference type="InterPro" id="IPR003439">
    <property type="entry name" value="ABC_transporter-like_ATP-bd"/>
</dbReference>
<dbReference type="GO" id="GO:0005524">
    <property type="term" value="F:ATP binding"/>
    <property type="evidence" value="ECO:0007669"/>
    <property type="project" value="UniProtKB-KW"/>
</dbReference>
<dbReference type="Gene3D" id="3.40.50.300">
    <property type="entry name" value="P-loop containing nucleotide triphosphate hydrolases"/>
    <property type="match status" value="1"/>
</dbReference>
<protein>
    <submittedName>
        <fullName evidence="12">ATP-binding cassette, subfamily B</fullName>
    </submittedName>
</protein>
<dbReference type="GO" id="GO:0005886">
    <property type="term" value="C:plasma membrane"/>
    <property type="evidence" value="ECO:0007669"/>
    <property type="project" value="UniProtKB-SubCell"/>
</dbReference>
<dbReference type="SMART" id="SM00382">
    <property type="entry name" value="AAA"/>
    <property type="match status" value="1"/>
</dbReference>
<evidence type="ECO:0000256" key="6">
    <source>
        <dbReference type="ARBA" id="ARBA00022840"/>
    </source>
</evidence>
<dbReference type="AlphaFoldDB" id="A0A1H9FXD7"/>
<dbReference type="CDD" id="cd18552">
    <property type="entry name" value="ABC_6TM_MsbA_like"/>
    <property type="match status" value="1"/>
</dbReference>
<evidence type="ECO:0000313" key="13">
    <source>
        <dbReference type="Proteomes" id="UP000199647"/>
    </source>
</evidence>
<accession>A0A1H9FXD7</accession>
<evidence type="ECO:0000313" key="12">
    <source>
        <dbReference type="EMBL" id="SEQ42469.1"/>
    </source>
</evidence>
<dbReference type="STRING" id="1855383.SAMN05216548_104238"/>
<dbReference type="InterPro" id="IPR039421">
    <property type="entry name" value="Type_1_exporter"/>
</dbReference>
<reference evidence="12 13" key="1">
    <citation type="submission" date="2016-10" db="EMBL/GenBank/DDBJ databases">
        <authorList>
            <person name="de Groot N.N."/>
        </authorList>
    </citation>
    <scope>NUCLEOTIDE SEQUENCE [LARGE SCALE GENOMIC DNA]</scope>
    <source>
        <strain evidence="12 13">A52C2</strain>
    </source>
</reference>
<evidence type="ECO:0000259" key="11">
    <source>
        <dbReference type="PROSITE" id="PS50929"/>
    </source>
</evidence>
<evidence type="ECO:0000256" key="3">
    <source>
        <dbReference type="ARBA" id="ARBA00022448"/>
    </source>
</evidence>
<feature type="transmembrane region" description="Helical" evidence="9">
    <location>
        <begin position="263"/>
        <end position="284"/>
    </location>
</feature>
<sequence>MKPILAKLAGNGEKKGTLYLLKRLMMENARDYLWHYAFAFALMGVVAATTAASAWIIKDVINKIFIERNSGMVWAIALSVIGIYLVKGLASYGQDMMLARIGNNIVARNQKRIYRHILNHGLEFFQNTPMGDLSTRMSYNAQAARDVLDLVITSFGRDATSLVSLIAVMLVQDPVLSIGAFLIMPPAVIGVSKLVKRVRKVARSEFQGLAEIVTIVQETSLGIRIIKAFGLEGRMQKAMNKAVEDVERRSNKMVALNARTSPLMETLGGFAVAGVIMYGGWAVIHLNKDPGSFFSFITALLLAYEPAKRLARLQVQLESGLIGVRMLYELLDRKPTLVEAPDATELICNQGLVRFDNVRFGYGRGPVINDLTLDFPAGKVSALVGPSGAGKSTILALIERFYDPKRGRVLIDGQDIKDVTFVSLRQDIALVTQDTFLFQGSVRDNILTGRPGATEQEVIDAAIAANAHEFIVEMQGGYDANVGEGGGRLSGGQRQRVAIARAMLRDAKVLLLDEATSALDSMSESKVQEALQRLMKGRTTIVIAHRLSTVRDADVIHVLDKGRLVQSGSHAQLLAEGGLYSHLHALQFREAADNVADEAAAQEGRKATSIASVA</sequence>
<organism evidence="12 13">
    <name type="scientific">Faunimonas pinastri</name>
    <dbReference type="NCBI Taxonomy" id="1855383"/>
    <lineage>
        <taxon>Bacteria</taxon>
        <taxon>Pseudomonadati</taxon>
        <taxon>Pseudomonadota</taxon>
        <taxon>Alphaproteobacteria</taxon>
        <taxon>Hyphomicrobiales</taxon>
        <taxon>Afifellaceae</taxon>
        <taxon>Faunimonas</taxon>
    </lineage>
</organism>
<dbReference type="InterPro" id="IPR036640">
    <property type="entry name" value="ABC1_TM_sf"/>
</dbReference>
<dbReference type="OrthoDB" id="9804259at2"/>
<gene>
    <name evidence="12" type="ORF">SAMN05216548_104238</name>
</gene>
<dbReference type="Proteomes" id="UP000199647">
    <property type="component" value="Unassembled WGS sequence"/>
</dbReference>
<evidence type="ECO:0000256" key="1">
    <source>
        <dbReference type="ARBA" id="ARBA00004651"/>
    </source>
</evidence>
<comment type="subcellular location">
    <subcellularLocation>
        <location evidence="1">Cell membrane</location>
        <topology evidence="1">Multi-pass membrane protein</topology>
    </subcellularLocation>
</comment>
<dbReference type="Gene3D" id="1.20.1560.10">
    <property type="entry name" value="ABC transporter type 1, transmembrane domain"/>
    <property type="match status" value="1"/>
</dbReference>
<proteinExistence type="inferred from homology"/>
<feature type="transmembrane region" description="Helical" evidence="9">
    <location>
        <begin position="32"/>
        <end position="57"/>
    </location>
</feature>
<dbReference type="PROSITE" id="PS50929">
    <property type="entry name" value="ABC_TM1F"/>
    <property type="match status" value="1"/>
</dbReference>
<dbReference type="SUPFAM" id="SSF90123">
    <property type="entry name" value="ABC transporter transmembrane region"/>
    <property type="match status" value="1"/>
</dbReference>
<dbReference type="EMBL" id="FOFG01000004">
    <property type="protein sequence ID" value="SEQ42469.1"/>
    <property type="molecule type" value="Genomic_DNA"/>
</dbReference>
<dbReference type="PANTHER" id="PTHR43394">
    <property type="entry name" value="ATP-DEPENDENT PERMEASE MDL1, MITOCHONDRIAL"/>
    <property type="match status" value="1"/>
</dbReference>
<dbReference type="InterPro" id="IPR027417">
    <property type="entry name" value="P-loop_NTPase"/>
</dbReference>